<feature type="transmembrane region" description="Helical" evidence="1">
    <location>
        <begin position="48"/>
        <end position="73"/>
    </location>
</feature>
<keyword evidence="1" id="KW-1133">Transmembrane helix</keyword>
<feature type="transmembrane region" description="Helical" evidence="1">
    <location>
        <begin position="7"/>
        <end position="28"/>
    </location>
</feature>
<evidence type="ECO:0000313" key="4">
    <source>
        <dbReference type="Proteomes" id="UP001060018"/>
    </source>
</evidence>
<dbReference type="InterPro" id="IPR036779">
    <property type="entry name" value="LysM_dom_sf"/>
</dbReference>
<accession>A0AA95BQ13</accession>
<evidence type="ECO:0000256" key="1">
    <source>
        <dbReference type="SAM" id="Phobius"/>
    </source>
</evidence>
<keyword evidence="1" id="KW-0812">Transmembrane</keyword>
<dbReference type="InterPro" id="IPR018392">
    <property type="entry name" value="LysM"/>
</dbReference>
<organism evidence="3 4">
    <name type="scientific">Glutamicibacter halophytocola</name>
    <dbReference type="NCBI Taxonomy" id="1933880"/>
    <lineage>
        <taxon>Bacteria</taxon>
        <taxon>Bacillati</taxon>
        <taxon>Actinomycetota</taxon>
        <taxon>Actinomycetes</taxon>
        <taxon>Micrococcales</taxon>
        <taxon>Micrococcaceae</taxon>
        <taxon>Glutamicibacter</taxon>
    </lineage>
</organism>
<protein>
    <submittedName>
        <fullName evidence="3">LysM peptidoglycan-binding domain-containing protein</fullName>
    </submittedName>
</protein>
<dbReference type="EMBL" id="CP102487">
    <property type="protein sequence ID" value="UUX57779.1"/>
    <property type="molecule type" value="Genomic_DNA"/>
</dbReference>
<evidence type="ECO:0000259" key="2">
    <source>
        <dbReference type="PROSITE" id="PS51782"/>
    </source>
</evidence>
<evidence type="ECO:0000313" key="3">
    <source>
        <dbReference type="EMBL" id="UUX57779.1"/>
    </source>
</evidence>
<feature type="domain" description="LysM" evidence="2">
    <location>
        <begin position="178"/>
        <end position="235"/>
    </location>
</feature>
<dbReference type="PROSITE" id="PS51782">
    <property type="entry name" value="LYSM"/>
    <property type="match status" value="1"/>
</dbReference>
<dbReference type="Gene3D" id="3.10.350.10">
    <property type="entry name" value="LysM domain"/>
    <property type="match status" value="1"/>
</dbReference>
<reference evidence="3" key="1">
    <citation type="journal article" date="2022" name="Pest Manag. Sci.">
        <title>Glutamicibacter halophytocola-mediated host fitness of potato tuber moth on Solanaceae crops.</title>
        <authorList>
            <person name="Wang W."/>
            <person name="Xiao G."/>
            <person name="Du G."/>
            <person name="Chang L."/>
            <person name="Yang Y."/>
            <person name="Ye J."/>
            <person name="Chen B."/>
        </authorList>
    </citation>
    <scope>NUCLEOTIDE SEQUENCE</scope>
    <source>
        <strain evidence="3">S2</strain>
    </source>
</reference>
<sequence length="239" mass="25688">MKMRTQITLVLFSSACFVVIYVGISSILDFASTAKSGVEPAEYIKFLASISAFFLAALLAVRVAAAKALAWAAQHEHRRVLRFFHWIAPRFTRRILSSIVGTSIALSATVAANAGGTIPEAGLQNAYTADSGSLPGATEATQQTVPSAQWFPEQVSVQLDRLVSSSAQPKQEPRRTTTEVVVAQGENLWSISATHLGAQATAEEISVYWPQIYQANRQAIGPDPNHLEVGTVLVLPPAE</sequence>
<proteinExistence type="predicted"/>
<name>A0AA95BQ13_9MICC</name>
<gene>
    <name evidence="3" type="ORF">NUH22_10675</name>
</gene>
<dbReference type="Proteomes" id="UP001060018">
    <property type="component" value="Chromosome"/>
</dbReference>
<dbReference type="PROSITE" id="PS51257">
    <property type="entry name" value="PROKAR_LIPOPROTEIN"/>
    <property type="match status" value="1"/>
</dbReference>
<dbReference type="RefSeq" id="WP_060701996.1">
    <property type="nucleotide sequence ID" value="NZ_CP012750.1"/>
</dbReference>
<dbReference type="Pfam" id="PF01476">
    <property type="entry name" value="LysM"/>
    <property type="match status" value="1"/>
</dbReference>
<keyword evidence="1" id="KW-0472">Membrane</keyword>
<dbReference type="KEGG" id="gar:AOZ07_10750"/>
<dbReference type="AlphaFoldDB" id="A0AA95BQ13"/>